<sequence>MEKVIGQRVLGGVVLVAAAILFLPMVLEGAGVAALQPPEIPAKPAVPTANDLAPALQDQAAELEASIADSHGEPTFYPVQPTTQAAPETTEDVPERFRLAGENEKTSAPAAAKPAAPAPVKVAPTVAATTKPVEVKSAEAKVAAAPAVETKAAPVSKPEAKPVVKTEAKSDPKPAIKAEAKPAGPGLPSAWVVQVASLSSKASADDLVARLRKNGFRASAVEQGGVFKVSVGPELDRGIAESLKQRLSADAELKLNGFIVPYRP</sequence>
<protein>
    <submittedName>
        <fullName evidence="3">SPOR domain-containing protein</fullName>
    </submittedName>
</protein>
<feature type="compositionally biased region" description="Basic and acidic residues" evidence="1">
    <location>
        <begin position="158"/>
        <end position="180"/>
    </location>
</feature>
<evidence type="ECO:0000259" key="2">
    <source>
        <dbReference type="PROSITE" id="PS51724"/>
    </source>
</evidence>
<reference evidence="4" key="1">
    <citation type="journal article" date="2019" name="Int. J. Syst. Evol. Microbiol.">
        <title>The Global Catalogue of Microorganisms (GCM) 10K type strain sequencing project: providing services to taxonomists for standard genome sequencing and annotation.</title>
        <authorList>
            <consortium name="The Broad Institute Genomics Platform"/>
            <consortium name="The Broad Institute Genome Sequencing Center for Infectious Disease"/>
            <person name="Wu L."/>
            <person name="Ma J."/>
        </authorList>
    </citation>
    <scope>NUCLEOTIDE SEQUENCE [LARGE SCALE GENOMIC DNA]</scope>
    <source>
        <strain evidence="4">CCUG 63419</strain>
    </source>
</reference>
<dbReference type="SUPFAM" id="SSF110997">
    <property type="entry name" value="Sporulation related repeat"/>
    <property type="match status" value="1"/>
</dbReference>
<dbReference type="PANTHER" id="PTHR38687:SF1">
    <property type="entry name" value="CELL DIVISION PROTEIN DEDD"/>
    <property type="match status" value="1"/>
</dbReference>
<dbReference type="PROSITE" id="PS51724">
    <property type="entry name" value="SPOR"/>
    <property type="match status" value="1"/>
</dbReference>
<evidence type="ECO:0000313" key="3">
    <source>
        <dbReference type="EMBL" id="MFD0949398.1"/>
    </source>
</evidence>
<accession>A0ABW3HGL1</accession>
<dbReference type="InterPro" id="IPR007730">
    <property type="entry name" value="SPOR-like_dom"/>
</dbReference>
<feature type="domain" description="SPOR" evidence="2">
    <location>
        <begin position="185"/>
        <end position="262"/>
    </location>
</feature>
<dbReference type="RefSeq" id="WP_379069075.1">
    <property type="nucleotide sequence ID" value="NZ_JBHTIT010000001.1"/>
</dbReference>
<keyword evidence="4" id="KW-1185">Reference proteome</keyword>
<dbReference type="InterPro" id="IPR036680">
    <property type="entry name" value="SPOR-like_sf"/>
</dbReference>
<evidence type="ECO:0000313" key="4">
    <source>
        <dbReference type="Proteomes" id="UP001597044"/>
    </source>
</evidence>
<feature type="region of interest" description="Disordered" evidence="1">
    <location>
        <begin position="71"/>
        <end position="91"/>
    </location>
</feature>
<dbReference type="Gene3D" id="3.30.70.1070">
    <property type="entry name" value="Sporulation related repeat"/>
    <property type="match status" value="1"/>
</dbReference>
<proteinExistence type="predicted"/>
<gene>
    <name evidence="3" type="ORF">ACFQ0F_03160</name>
</gene>
<comment type="caution">
    <text evidence="3">The sequence shown here is derived from an EMBL/GenBank/DDBJ whole genome shotgun (WGS) entry which is preliminary data.</text>
</comment>
<dbReference type="Proteomes" id="UP001597044">
    <property type="component" value="Unassembled WGS sequence"/>
</dbReference>
<evidence type="ECO:0000256" key="1">
    <source>
        <dbReference type="SAM" id="MobiDB-lite"/>
    </source>
</evidence>
<dbReference type="PANTHER" id="PTHR38687">
    <property type="entry name" value="CELL DIVISION PROTEIN DEDD-RELATED"/>
    <property type="match status" value="1"/>
</dbReference>
<feature type="region of interest" description="Disordered" evidence="1">
    <location>
        <begin position="156"/>
        <end position="184"/>
    </location>
</feature>
<organism evidence="3 4">
    <name type="scientific">Paraperlucidibaca wandonensis</name>
    <dbReference type="NCBI Taxonomy" id="1268273"/>
    <lineage>
        <taxon>Bacteria</taxon>
        <taxon>Pseudomonadati</taxon>
        <taxon>Pseudomonadota</taxon>
        <taxon>Gammaproteobacteria</taxon>
        <taxon>Moraxellales</taxon>
        <taxon>Moraxellaceae</taxon>
        <taxon>Paraperlucidibaca</taxon>
    </lineage>
</organism>
<dbReference type="InterPro" id="IPR052521">
    <property type="entry name" value="Cell_div_SPOR-domain"/>
</dbReference>
<dbReference type="Pfam" id="PF05036">
    <property type="entry name" value="SPOR"/>
    <property type="match status" value="1"/>
</dbReference>
<name>A0ABW3HGL1_9GAMM</name>
<dbReference type="EMBL" id="JBHTIT010000001">
    <property type="protein sequence ID" value="MFD0949398.1"/>
    <property type="molecule type" value="Genomic_DNA"/>
</dbReference>